<feature type="region of interest" description="Disordered" evidence="1">
    <location>
        <begin position="40"/>
        <end position="60"/>
    </location>
</feature>
<evidence type="ECO:0000256" key="1">
    <source>
        <dbReference type="SAM" id="MobiDB-lite"/>
    </source>
</evidence>
<evidence type="ECO:0000313" key="3">
    <source>
        <dbReference type="Proteomes" id="UP001187343"/>
    </source>
</evidence>
<reference evidence="2" key="1">
    <citation type="submission" date="2023-08" db="EMBL/GenBank/DDBJ databases">
        <title>Chromosome-level Genome Assembly of mud carp (Cirrhinus molitorella).</title>
        <authorList>
            <person name="Liu H."/>
        </authorList>
    </citation>
    <scope>NUCLEOTIDE SEQUENCE</scope>
    <source>
        <strain evidence="2">Prfri</strain>
        <tissue evidence="2">Muscle</tissue>
    </source>
</reference>
<accession>A0AA88TI49</accession>
<dbReference type="EMBL" id="JAUYZG010000017">
    <property type="protein sequence ID" value="KAK2883554.1"/>
    <property type="molecule type" value="Genomic_DNA"/>
</dbReference>
<organism evidence="2 3">
    <name type="scientific">Cirrhinus molitorella</name>
    <name type="common">mud carp</name>
    <dbReference type="NCBI Taxonomy" id="172907"/>
    <lineage>
        <taxon>Eukaryota</taxon>
        <taxon>Metazoa</taxon>
        <taxon>Chordata</taxon>
        <taxon>Craniata</taxon>
        <taxon>Vertebrata</taxon>
        <taxon>Euteleostomi</taxon>
        <taxon>Actinopterygii</taxon>
        <taxon>Neopterygii</taxon>
        <taxon>Teleostei</taxon>
        <taxon>Ostariophysi</taxon>
        <taxon>Cypriniformes</taxon>
        <taxon>Cyprinidae</taxon>
        <taxon>Labeoninae</taxon>
        <taxon>Labeonini</taxon>
        <taxon>Cirrhinus</taxon>
    </lineage>
</organism>
<gene>
    <name evidence="2" type="ORF">Q8A67_017191</name>
</gene>
<dbReference type="Proteomes" id="UP001187343">
    <property type="component" value="Unassembled WGS sequence"/>
</dbReference>
<comment type="caution">
    <text evidence="2">The sequence shown here is derived from an EMBL/GenBank/DDBJ whole genome shotgun (WGS) entry which is preliminary data.</text>
</comment>
<name>A0AA88TI49_9TELE</name>
<dbReference type="AlphaFoldDB" id="A0AA88TI49"/>
<evidence type="ECO:0000313" key="2">
    <source>
        <dbReference type="EMBL" id="KAK2883554.1"/>
    </source>
</evidence>
<proteinExistence type="predicted"/>
<feature type="compositionally biased region" description="Basic residues" evidence="1">
    <location>
        <begin position="46"/>
        <end position="60"/>
    </location>
</feature>
<keyword evidence="3" id="KW-1185">Reference proteome</keyword>
<sequence length="74" mass="8794">MYYTNLSSPRGRHNRKVFLEIILRQMVLCITQNTEYRLRSADSHSQHKVTHPTRGFCKRNGLKSQQERLSPCLY</sequence>
<protein>
    <submittedName>
        <fullName evidence="2">Uncharacterized protein</fullName>
    </submittedName>
</protein>